<dbReference type="AlphaFoldDB" id="A0A2T9ZG61"/>
<dbReference type="OrthoDB" id="62at2759"/>
<dbReference type="InterPro" id="IPR018618">
    <property type="entry name" value="GID4/10-like"/>
</dbReference>
<gene>
    <name evidence="2" type="ORF">BB560_001950</name>
</gene>
<dbReference type="GO" id="GO:0006623">
    <property type="term" value="P:protein targeting to vacuole"/>
    <property type="evidence" value="ECO:0007669"/>
    <property type="project" value="TreeGrafter"/>
</dbReference>
<organism evidence="2 3">
    <name type="scientific">Smittium megazygosporum</name>
    <dbReference type="NCBI Taxonomy" id="133381"/>
    <lineage>
        <taxon>Eukaryota</taxon>
        <taxon>Fungi</taxon>
        <taxon>Fungi incertae sedis</taxon>
        <taxon>Zoopagomycota</taxon>
        <taxon>Kickxellomycotina</taxon>
        <taxon>Harpellomycetes</taxon>
        <taxon>Harpellales</taxon>
        <taxon>Legeriomycetaceae</taxon>
        <taxon>Smittium</taxon>
    </lineage>
</organism>
<evidence type="ECO:0000313" key="3">
    <source>
        <dbReference type="Proteomes" id="UP000245609"/>
    </source>
</evidence>
<dbReference type="PANTHER" id="PTHR14534">
    <property type="entry name" value="VACUOLAR IMPORT AND DEGRADATION PROTEIN 24"/>
    <property type="match status" value="1"/>
</dbReference>
<comment type="caution">
    <text evidence="2">The sequence shown here is derived from an EMBL/GenBank/DDBJ whole genome shotgun (WGS) entry which is preliminary data.</text>
</comment>
<reference evidence="2 3" key="1">
    <citation type="journal article" date="2018" name="MBio">
        <title>Comparative Genomics Reveals the Core Gene Toolbox for the Fungus-Insect Symbiosis.</title>
        <authorList>
            <person name="Wang Y."/>
            <person name="Stata M."/>
            <person name="Wang W."/>
            <person name="Stajich J.E."/>
            <person name="White M.M."/>
            <person name="Moncalvo J.M."/>
        </authorList>
    </citation>
    <scope>NUCLEOTIDE SEQUENCE [LARGE SCALE GENOMIC DNA]</scope>
    <source>
        <strain evidence="2 3">SC-DP-2</strain>
    </source>
</reference>
<dbReference type="STRING" id="133381.A0A2T9ZG61"/>
<dbReference type="GO" id="GO:0043161">
    <property type="term" value="P:proteasome-mediated ubiquitin-dependent protein catabolic process"/>
    <property type="evidence" value="ECO:0007669"/>
    <property type="project" value="TreeGrafter"/>
</dbReference>
<evidence type="ECO:0000313" key="2">
    <source>
        <dbReference type="EMBL" id="PVV03575.1"/>
    </source>
</evidence>
<protein>
    <submittedName>
        <fullName evidence="2">Uncharacterized protein</fullName>
    </submittedName>
</protein>
<dbReference type="GO" id="GO:0034657">
    <property type="term" value="C:GID complex"/>
    <property type="evidence" value="ECO:0007669"/>
    <property type="project" value="TreeGrafter"/>
</dbReference>
<dbReference type="Proteomes" id="UP000245609">
    <property type="component" value="Unassembled WGS sequence"/>
</dbReference>
<proteinExistence type="inferred from homology"/>
<comment type="similarity">
    <text evidence="1">Belongs to the GID4/VID24 family.</text>
</comment>
<dbReference type="EMBL" id="MBFS01000216">
    <property type="protein sequence ID" value="PVV03575.1"/>
    <property type="molecule type" value="Genomic_DNA"/>
</dbReference>
<dbReference type="PANTHER" id="PTHR14534:SF3">
    <property type="entry name" value="GID COMPLEX SUBUNIT 4 HOMOLOG"/>
    <property type="match status" value="1"/>
</dbReference>
<dbReference type="GO" id="GO:0007039">
    <property type="term" value="P:protein catabolic process in the vacuole"/>
    <property type="evidence" value="ECO:0007669"/>
    <property type="project" value="TreeGrafter"/>
</dbReference>
<dbReference type="GO" id="GO:0045721">
    <property type="term" value="P:negative regulation of gluconeogenesis"/>
    <property type="evidence" value="ECO:0007669"/>
    <property type="project" value="TreeGrafter"/>
</dbReference>
<name>A0A2T9ZG61_9FUNG</name>
<accession>A0A2T9ZG61</accession>
<dbReference type="GO" id="GO:0005773">
    <property type="term" value="C:vacuole"/>
    <property type="evidence" value="ECO:0007669"/>
    <property type="project" value="GOC"/>
</dbReference>
<dbReference type="Pfam" id="PF09783">
    <property type="entry name" value="Vac_ImportDeg"/>
    <property type="match status" value="1"/>
</dbReference>
<sequence>MNTKLSGILESANTEKSLENSKPEIILTKSLYSYFRYDASLSDCKYLEKMKNADINEKGKKVKDIKCVKESKFKNKESVYTTNEEIYIQEKSRCNIGNLVIKPVKRQLPPISYGSLYSGSRFVGLQSNKAKSFDVSVTLTYVDFATGVINGIFTISGLTSEIKQLSTFFEVEVVGLNEHTFSTNKWGSNATIDCQHWSKFKEFEPYMKHAENKVLEKKVVSKNEEPQYIKDDIESWNLGTELNHIKYKFGSCPNVFMRWKEHFLLPDCKVEKVLGASFAGFYYICYNRIENRIYGYYYHKDSEKFQFIELVHEPKKGFEVFELS</sequence>
<evidence type="ECO:0000256" key="1">
    <source>
        <dbReference type="ARBA" id="ARBA00061469"/>
    </source>
</evidence>
<keyword evidence="3" id="KW-1185">Reference proteome</keyword>